<name>A0A1M6EKF5_9FIRM</name>
<gene>
    <name evidence="1" type="ORF">SAMN02745176_01603</name>
</gene>
<keyword evidence="2" id="KW-1185">Reference proteome</keyword>
<sequence>MLQLTDEELLGYIKTCESEVNTLAEIHKSLIQRNIKCNIEELRQKISFLYRDGYIGNEPTVDGVNMYYIIFNPGDMTVNDAT</sequence>
<dbReference type="STRING" id="1122184.SAMN02745176_01603"/>
<organism evidence="1 2">
    <name type="scientific">Lutispora thermophila DSM 19022</name>
    <dbReference type="NCBI Taxonomy" id="1122184"/>
    <lineage>
        <taxon>Bacteria</taxon>
        <taxon>Bacillati</taxon>
        <taxon>Bacillota</taxon>
        <taxon>Clostridia</taxon>
        <taxon>Lutisporales</taxon>
        <taxon>Lutisporaceae</taxon>
        <taxon>Lutispora</taxon>
    </lineage>
</organism>
<dbReference type="Proteomes" id="UP000184442">
    <property type="component" value="Unassembled WGS sequence"/>
</dbReference>
<proteinExistence type="predicted"/>
<evidence type="ECO:0000313" key="2">
    <source>
        <dbReference type="Proteomes" id="UP000184442"/>
    </source>
</evidence>
<dbReference type="AlphaFoldDB" id="A0A1M6EKF5"/>
<dbReference type="RefSeq" id="WP_073025693.1">
    <property type="nucleotide sequence ID" value="NZ_FQZS01000009.1"/>
</dbReference>
<protein>
    <submittedName>
        <fullName evidence="1">Uncharacterized protein</fullName>
    </submittedName>
</protein>
<dbReference type="OrthoDB" id="2680116at2"/>
<dbReference type="EMBL" id="FQZS01000009">
    <property type="protein sequence ID" value="SHI85758.1"/>
    <property type="molecule type" value="Genomic_DNA"/>
</dbReference>
<evidence type="ECO:0000313" key="1">
    <source>
        <dbReference type="EMBL" id="SHI85758.1"/>
    </source>
</evidence>
<reference evidence="1 2" key="1">
    <citation type="submission" date="2016-11" db="EMBL/GenBank/DDBJ databases">
        <authorList>
            <person name="Jaros S."/>
            <person name="Januszkiewicz K."/>
            <person name="Wedrychowicz H."/>
        </authorList>
    </citation>
    <scope>NUCLEOTIDE SEQUENCE [LARGE SCALE GENOMIC DNA]</scope>
    <source>
        <strain evidence="1 2">DSM 19022</strain>
    </source>
</reference>
<accession>A0A1M6EKF5</accession>